<dbReference type="GO" id="GO:0016887">
    <property type="term" value="F:ATP hydrolysis activity"/>
    <property type="evidence" value="ECO:0007669"/>
    <property type="project" value="InterPro"/>
</dbReference>
<evidence type="ECO:0000256" key="4">
    <source>
        <dbReference type="ARBA" id="ARBA00022840"/>
    </source>
</evidence>
<dbReference type="InterPro" id="IPR050683">
    <property type="entry name" value="Bact_Polysacc_Export_ATP-bd"/>
</dbReference>
<dbReference type="PANTHER" id="PTHR46743:SF2">
    <property type="entry name" value="TEICHOIC ACIDS EXPORT ATP-BINDING PROTEIN TAGH"/>
    <property type="match status" value="1"/>
</dbReference>
<reference evidence="7" key="1">
    <citation type="submission" date="2017-02" db="EMBL/GenBank/DDBJ databases">
        <authorList>
            <person name="Varghese N."/>
            <person name="Submissions S."/>
        </authorList>
    </citation>
    <scope>NUCLEOTIDE SEQUENCE [LARGE SCALE GENOMIC DNA]</scope>
    <source>
        <strain evidence="7">SM117</strain>
    </source>
</reference>
<keyword evidence="3" id="KW-0547">Nucleotide-binding</keyword>
<dbReference type="Gene3D" id="3.40.50.300">
    <property type="entry name" value="P-loop containing nucleotide triphosphate hydrolases"/>
    <property type="match status" value="1"/>
</dbReference>
<dbReference type="GO" id="GO:0016020">
    <property type="term" value="C:membrane"/>
    <property type="evidence" value="ECO:0007669"/>
    <property type="project" value="InterPro"/>
</dbReference>
<evidence type="ECO:0000313" key="6">
    <source>
        <dbReference type="EMBL" id="SLK11337.1"/>
    </source>
</evidence>
<dbReference type="InterPro" id="IPR015860">
    <property type="entry name" value="ABC_transpr_TagH-like"/>
</dbReference>
<evidence type="ECO:0000259" key="5">
    <source>
        <dbReference type="PROSITE" id="PS50893"/>
    </source>
</evidence>
<organism evidence="6 7">
    <name type="scientific">Novosphingobium mathurense</name>
    <dbReference type="NCBI Taxonomy" id="428990"/>
    <lineage>
        <taxon>Bacteria</taxon>
        <taxon>Pseudomonadati</taxon>
        <taxon>Pseudomonadota</taxon>
        <taxon>Alphaproteobacteria</taxon>
        <taxon>Sphingomonadales</taxon>
        <taxon>Sphingomonadaceae</taxon>
        <taxon>Novosphingobium</taxon>
    </lineage>
</organism>
<evidence type="ECO:0000256" key="1">
    <source>
        <dbReference type="ARBA" id="ARBA00005417"/>
    </source>
</evidence>
<dbReference type="GO" id="GO:0005524">
    <property type="term" value="F:ATP binding"/>
    <property type="evidence" value="ECO:0007669"/>
    <property type="project" value="UniProtKB-KW"/>
</dbReference>
<dbReference type="InterPro" id="IPR017871">
    <property type="entry name" value="ABC_transporter-like_CS"/>
</dbReference>
<dbReference type="STRING" id="428990.SAMN06295987_11424"/>
<dbReference type="InterPro" id="IPR027417">
    <property type="entry name" value="P-loop_NTPase"/>
</dbReference>
<dbReference type="PROSITE" id="PS50893">
    <property type="entry name" value="ABC_TRANSPORTER_2"/>
    <property type="match status" value="1"/>
</dbReference>
<dbReference type="SUPFAM" id="SSF52540">
    <property type="entry name" value="P-loop containing nucleoside triphosphate hydrolases"/>
    <property type="match status" value="1"/>
</dbReference>
<dbReference type="GO" id="GO:0140359">
    <property type="term" value="F:ABC-type transporter activity"/>
    <property type="evidence" value="ECO:0007669"/>
    <property type="project" value="InterPro"/>
</dbReference>
<dbReference type="PROSITE" id="PS00211">
    <property type="entry name" value="ABC_TRANSPORTER_1"/>
    <property type="match status" value="1"/>
</dbReference>
<gene>
    <name evidence="6" type="ORF">SAMN06295987_11424</name>
</gene>
<keyword evidence="4 6" id="KW-0067">ATP-binding</keyword>
<sequence length="225" mass="25532">MIDLIDIKKQYKTGAGKLTVFDNVNLKVSPGERIGVMGRNGAGKSTLARIISGAERPTSGRVERNMTVSWPLALNGGFHPRLTGADNLRFICRVYGVDFDPRMDFVKEFSELGPFLYEPTGTYSSGMRARLAFAISMVIDFDCYLIDEVTAVGDERFRDRCAVELFEKRADRAMVLISHSRRYLEEVCNRFLLLHNGKLEEFGSFREVYHEYKKILQSASNPLIE</sequence>
<keyword evidence="7" id="KW-1185">Reference proteome</keyword>
<evidence type="ECO:0000256" key="3">
    <source>
        <dbReference type="ARBA" id="ARBA00022741"/>
    </source>
</evidence>
<protein>
    <submittedName>
        <fullName evidence="6">ABC-2 type transport system ATP-binding protein/capsular polysaccharide transport system ATP-binding protein</fullName>
    </submittedName>
</protein>
<accession>A0A1U6ITI2</accession>
<keyword evidence="2" id="KW-0813">Transport</keyword>
<evidence type="ECO:0000256" key="2">
    <source>
        <dbReference type="ARBA" id="ARBA00022448"/>
    </source>
</evidence>
<name>A0A1U6ITI2_9SPHN</name>
<dbReference type="Pfam" id="PF00005">
    <property type="entry name" value="ABC_tran"/>
    <property type="match status" value="1"/>
</dbReference>
<comment type="similarity">
    <text evidence="1">Belongs to the ABC transporter superfamily.</text>
</comment>
<dbReference type="InterPro" id="IPR003593">
    <property type="entry name" value="AAA+_ATPase"/>
</dbReference>
<dbReference type="EMBL" id="FVZE01000014">
    <property type="protein sequence ID" value="SLK11337.1"/>
    <property type="molecule type" value="Genomic_DNA"/>
</dbReference>
<dbReference type="CDD" id="cd03220">
    <property type="entry name" value="ABC_KpsT_Wzt"/>
    <property type="match status" value="1"/>
</dbReference>
<dbReference type="InterPro" id="IPR003439">
    <property type="entry name" value="ABC_transporter-like_ATP-bd"/>
</dbReference>
<dbReference type="SMART" id="SM00382">
    <property type="entry name" value="AAA"/>
    <property type="match status" value="1"/>
</dbReference>
<evidence type="ECO:0000313" key="7">
    <source>
        <dbReference type="Proteomes" id="UP000190989"/>
    </source>
</evidence>
<proteinExistence type="inferred from homology"/>
<dbReference type="RefSeq" id="WP_079731903.1">
    <property type="nucleotide sequence ID" value="NZ_FVZE01000014.1"/>
</dbReference>
<feature type="domain" description="ABC transporter" evidence="5">
    <location>
        <begin position="2"/>
        <end position="221"/>
    </location>
</feature>
<dbReference type="AlphaFoldDB" id="A0A1U6ITI2"/>
<dbReference type="Proteomes" id="UP000190989">
    <property type="component" value="Unassembled WGS sequence"/>
</dbReference>
<dbReference type="PANTHER" id="PTHR46743">
    <property type="entry name" value="TEICHOIC ACIDS EXPORT ATP-BINDING PROTEIN TAGH"/>
    <property type="match status" value="1"/>
</dbReference>